<dbReference type="AlphaFoldDB" id="A0A1H3ALT9"/>
<protein>
    <submittedName>
        <fullName evidence="4">Deoxyribonuclease-1</fullName>
    </submittedName>
</protein>
<dbReference type="SUPFAM" id="SSF54060">
    <property type="entry name" value="His-Me finger endonucleases"/>
    <property type="match status" value="1"/>
</dbReference>
<gene>
    <name evidence="4" type="ORF">SAMN05421783_12014</name>
</gene>
<dbReference type="RefSeq" id="WP_245731940.1">
    <property type="nucleotide sequence ID" value="NZ_FNNZ01000020.1"/>
</dbReference>
<dbReference type="Proteomes" id="UP000198816">
    <property type="component" value="Unassembled WGS sequence"/>
</dbReference>
<keyword evidence="3" id="KW-0378">Hydrolase</keyword>
<name>A0A1H3ALT9_THIRO</name>
<dbReference type="InterPro" id="IPR007346">
    <property type="entry name" value="Endonuclease-I"/>
</dbReference>
<evidence type="ECO:0000256" key="3">
    <source>
        <dbReference type="ARBA" id="ARBA00022801"/>
    </source>
</evidence>
<dbReference type="GO" id="GO:0016787">
    <property type="term" value="F:hydrolase activity"/>
    <property type="evidence" value="ECO:0007669"/>
    <property type="project" value="UniProtKB-KW"/>
</dbReference>
<keyword evidence="5" id="KW-1185">Reference proteome</keyword>
<evidence type="ECO:0000256" key="1">
    <source>
        <dbReference type="ARBA" id="ARBA00006429"/>
    </source>
</evidence>
<evidence type="ECO:0000313" key="5">
    <source>
        <dbReference type="Proteomes" id="UP000198816"/>
    </source>
</evidence>
<reference evidence="5" key="1">
    <citation type="submission" date="2016-10" db="EMBL/GenBank/DDBJ databases">
        <authorList>
            <person name="Varghese N."/>
            <person name="Submissions S."/>
        </authorList>
    </citation>
    <scope>NUCLEOTIDE SEQUENCE [LARGE SCALE GENOMIC DNA]</scope>
    <source>
        <strain evidence="5">DSM 217</strain>
    </source>
</reference>
<sequence length="332" mass="36068">MIALRDLGIGLVLICVVSFLPMSLTQSWPEPAGRAVEIARDIRVLLFDVVRKTAVGVGSLLSFGDGGVAAPVRATAEPTLGWWPFDRRAFGALAASDAPRSGIAGSFDDARTVLLDTVYADRRVTFFCGCRYDLRGRIDLAGCGLGVLVGSRRAEQVEAAHVVSAAQLGGSRRCWREPAAFAACTAGGAAPLSGTACCERVDPAFAAAHQDLHNLVPAVGAITAARSDHVWGELRSGQQLGDCAIRFDPILRRVQPPEEVRGDIARTVFYMRDTHGVRLGRQDVQRYTAWSNADPPDAPEIERNRRIRRVQGRGNRYVEDERRFRASLETAM</sequence>
<dbReference type="EMBL" id="FNNZ01000020">
    <property type="protein sequence ID" value="SDX29789.1"/>
    <property type="molecule type" value="Genomic_DNA"/>
</dbReference>
<dbReference type="PANTHER" id="PTHR33607">
    <property type="entry name" value="ENDONUCLEASE-1"/>
    <property type="match status" value="1"/>
</dbReference>
<proteinExistence type="inferred from homology"/>
<dbReference type="PANTHER" id="PTHR33607:SF2">
    <property type="entry name" value="ENDONUCLEASE-1"/>
    <property type="match status" value="1"/>
</dbReference>
<organism evidence="4 5">
    <name type="scientific">Thiocapsa roseopersicina</name>
    <dbReference type="NCBI Taxonomy" id="1058"/>
    <lineage>
        <taxon>Bacteria</taxon>
        <taxon>Pseudomonadati</taxon>
        <taxon>Pseudomonadota</taxon>
        <taxon>Gammaproteobacteria</taxon>
        <taxon>Chromatiales</taxon>
        <taxon>Chromatiaceae</taxon>
        <taxon>Thiocapsa</taxon>
    </lineage>
</organism>
<dbReference type="STRING" id="1058.SAMN05421783_12014"/>
<evidence type="ECO:0000313" key="4">
    <source>
        <dbReference type="EMBL" id="SDX29789.1"/>
    </source>
</evidence>
<accession>A0A1H3ALT9</accession>
<dbReference type="InterPro" id="IPR044925">
    <property type="entry name" value="His-Me_finger_sf"/>
</dbReference>
<comment type="similarity">
    <text evidence="1">Belongs to the EndA/NucM nuclease family.</text>
</comment>
<evidence type="ECO:0000256" key="2">
    <source>
        <dbReference type="ARBA" id="ARBA00022722"/>
    </source>
</evidence>
<dbReference type="Pfam" id="PF04231">
    <property type="entry name" value="Endonuclease_1"/>
    <property type="match status" value="1"/>
</dbReference>
<keyword evidence="2" id="KW-0540">Nuclease</keyword>
<dbReference type="GO" id="GO:0004518">
    <property type="term" value="F:nuclease activity"/>
    <property type="evidence" value="ECO:0007669"/>
    <property type="project" value="UniProtKB-KW"/>
</dbReference>